<feature type="region of interest" description="Disordered" evidence="5">
    <location>
        <begin position="195"/>
        <end position="232"/>
    </location>
</feature>
<dbReference type="Pfam" id="PF07738">
    <property type="entry name" value="Sad1_UNC"/>
    <property type="match status" value="1"/>
</dbReference>
<dbReference type="EMBL" id="NPHW01006937">
    <property type="protein sequence ID" value="OXV05457.1"/>
    <property type="molecule type" value="Genomic_DNA"/>
</dbReference>
<comment type="subcellular location">
    <subcellularLocation>
        <location evidence="1">Membrane</location>
    </subcellularLocation>
</comment>
<evidence type="ECO:0000256" key="2">
    <source>
        <dbReference type="ARBA" id="ARBA00022692"/>
    </source>
</evidence>
<feature type="compositionally biased region" description="Low complexity" evidence="5">
    <location>
        <begin position="520"/>
        <end position="529"/>
    </location>
</feature>
<accession>A0A232LNS0</accession>
<reference evidence="8 9" key="1">
    <citation type="journal article" date="2015" name="Environ. Microbiol.">
        <title>Metagenome sequence of Elaphomyces granulatus from sporocarp tissue reveals Ascomycota ectomycorrhizal fingerprints of genome expansion and a Proteobacteria-rich microbiome.</title>
        <authorList>
            <person name="Quandt C.A."/>
            <person name="Kohler A."/>
            <person name="Hesse C.N."/>
            <person name="Sharpton T.J."/>
            <person name="Martin F."/>
            <person name="Spatafora J.W."/>
        </authorList>
    </citation>
    <scope>NUCLEOTIDE SEQUENCE [LARGE SCALE GENOMIC DNA]</scope>
    <source>
        <strain evidence="8 9">OSC145934</strain>
    </source>
</reference>
<feature type="region of interest" description="Disordered" evidence="5">
    <location>
        <begin position="491"/>
        <end position="529"/>
    </location>
</feature>
<evidence type="ECO:0000259" key="7">
    <source>
        <dbReference type="PROSITE" id="PS51469"/>
    </source>
</evidence>
<evidence type="ECO:0000256" key="1">
    <source>
        <dbReference type="ARBA" id="ARBA00004370"/>
    </source>
</evidence>
<feature type="region of interest" description="Disordered" evidence="5">
    <location>
        <begin position="1"/>
        <end position="44"/>
    </location>
</feature>
<sequence length="637" mass="69498">MPPRRASSRRPGSVALSSARQPTSAESTPGPSSPEVSNPGLPSVRVKQSFAYGSSKAPTLPRQMHMEPTLDLAEMVETIEGGSRQTYGRDLTTIEEARPRMVTRSQRHSSASDSPVVQLPVSERRQRRRVETLREVAEDPGPSQDRTGRSSASPEPGRSTATPSPPVQRILSATPIPASIRPHLTTDDVSVQQNAGLDTPVFPSRLPDVEPQARQGSFSESSRHGNAPTNDEYFGVEREYHEGDMRRSPGDNINAPPRRFTIQHAARKIPGIIWSIVVVIVVALSAMGAYRFNDKIAEGARAISSPFRFGSCISCPPLSLNVSDVEIIERLSGEVQRLGFQVTSMSKEVKSMKSECSKAIAQATASPPVIEHRVIHKVNFLSLGTRPTIDLFNTSPSLGRRPSFFQGIRSSISGKPFRRVMPPEAALAPWDGEGDCWCHPTRDKMSQIAVSLGRPMVPEEVVVEHIPKGASLNPRVAPREMELWARFKSSQDLAAGQGQPHPASPSNTPLLARFFAGPQTAPGPTSSLPSSTSPVIPHFLLSPLSPTLQASVLDALRLAYPNEPAAAYSDDALLSPTFFRIGKWQYDIDGENHIQSFDLDVVLDMPNLVVDKVVIRVKSNWGSPHTCLYRLKLHGHT</sequence>
<feature type="transmembrane region" description="Helical" evidence="6">
    <location>
        <begin position="269"/>
        <end position="290"/>
    </location>
</feature>
<comment type="caution">
    <text evidence="8">The sequence shown here is derived from an EMBL/GenBank/DDBJ whole genome shotgun (WGS) entry which is preliminary data.</text>
</comment>
<evidence type="ECO:0000256" key="6">
    <source>
        <dbReference type="SAM" id="Phobius"/>
    </source>
</evidence>
<evidence type="ECO:0000313" key="8">
    <source>
        <dbReference type="EMBL" id="OXV05457.1"/>
    </source>
</evidence>
<dbReference type="Proteomes" id="UP000243515">
    <property type="component" value="Unassembled WGS sequence"/>
</dbReference>
<dbReference type="AlphaFoldDB" id="A0A232LNS0"/>
<dbReference type="InterPro" id="IPR045119">
    <property type="entry name" value="SUN1-5"/>
</dbReference>
<dbReference type="PANTHER" id="PTHR12911:SF8">
    <property type="entry name" value="KLAROID PROTEIN-RELATED"/>
    <property type="match status" value="1"/>
</dbReference>
<dbReference type="GO" id="GO:0034993">
    <property type="term" value="C:meiotic nuclear membrane microtubule tethering complex"/>
    <property type="evidence" value="ECO:0007669"/>
    <property type="project" value="TreeGrafter"/>
</dbReference>
<dbReference type="InterPro" id="IPR012919">
    <property type="entry name" value="SUN_dom"/>
</dbReference>
<name>A0A232LNS0_9EURO</name>
<dbReference type="OrthoDB" id="342281at2759"/>
<evidence type="ECO:0000313" key="9">
    <source>
        <dbReference type="Proteomes" id="UP000243515"/>
    </source>
</evidence>
<feature type="compositionally biased region" description="Polar residues" evidence="5">
    <location>
        <begin position="15"/>
        <end position="36"/>
    </location>
</feature>
<dbReference type="Gene3D" id="2.60.120.260">
    <property type="entry name" value="Galactose-binding domain-like"/>
    <property type="match status" value="1"/>
</dbReference>
<protein>
    <recommendedName>
        <fullName evidence="7">SUN domain-containing protein</fullName>
    </recommendedName>
</protein>
<feature type="region of interest" description="Disordered" evidence="5">
    <location>
        <begin position="49"/>
        <end position="68"/>
    </location>
</feature>
<keyword evidence="3 6" id="KW-1133">Transmembrane helix</keyword>
<keyword evidence="9" id="KW-1185">Reference proteome</keyword>
<dbReference type="PANTHER" id="PTHR12911">
    <property type="entry name" value="SAD1/UNC-84-LIKE PROTEIN-RELATED"/>
    <property type="match status" value="1"/>
</dbReference>
<evidence type="ECO:0000256" key="4">
    <source>
        <dbReference type="ARBA" id="ARBA00023136"/>
    </source>
</evidence>
<gene>
    <name evidence="8" type="ORF">Egran_06775</name>
</gene>
<feature type="region of interest" description="Disordered" evidence="5">
    <location>
        <begin position="100"/>
        <end position="169"/>
    </location>
</feature>
<keyword evidence="2 6" id="KW-0812">Transmembrane</keyword>
<evidence type="ECO:0000256" key="5">
    <source>
        <dbReference type="SAM" id="MobiDB-lite"/>
    </source>
</evidence>
<proteinExistence type="predicted"/>
<dbReference type="PROSITE" id="PS51469">
    <property type="entry name" value="SUN"/>
    <property type="match status" value="1"/>
</dbReference>
<feature type="domain" description="SUN" evidence="7">
    <location>
        <begin position="386"/>
        <end position="637"/>
    </location>
</feature>
<evidence type="ECO:0000256" key="3">
    <source>
        <dbReference type="ARBA" id="ARBA00022989"/>
    </source>
</evidence>
<organism evidence="8 9">
    <name type="scientific">Elaphomyces granulatus</name>
    <dbReference type="NCBI Taxonomy" id="519963"/>
    <lineage>
        <taxon>Eukaryota</taxon>
        <taxon>Fungi</taxon>
        <taxon>Dikarya</taxon>
        <taxon>Ascomycota</taxon>
        <taxon>Pezizomycotina</taxon>
        <taxon>Eurotiomycetes</taxon>
        <taxon>Eurotiomycetidae</taxon>
        <taxon>Eurotiales</taxon>
        <taxon>Elaphomycetaceae</taxon>
        <taxon>Elaphomyces</taxon>
    </lineage>
</organism>
<keyword evidence="4 6" id="KW-0472">Membrane</keyword>
<dbReference type="GO" id="GO:0043495">
    <property type="term" value="F:protein-membrane adaptor activity"/>
    <property type="evidence" value="ECO:0007669"/>
    <property type="project" value="TreeGrafter"/>
</dbReference>